<name>A0A4S4DGD4_CAMSN</name>
<evidence type="ECO:0000313" key="2">
    <source>
        <dbReference type="EMBL" id="THG01800.1"/>
    </source>
</evidence>
<keyword evidence="3" id="KW-1185">Reference proteome</keyword>
<feature type="compositionally biased region" description="Basic and acidic residues" evidence="1">
    <location>
        <begin position="254"/>
        <end position="265"/>
    </location>
</feature>
<dbReference type="EMBL" id="SDRB02011322">
    <property type="protein sequence ID" value="THG01800.1"/>
    <property type="molecule type" value="Genomic_DNA"/>
</dbReference>
<feature type="compositionally biased region" description="Low complexity" evidence="1">
    <location>
        <begin position="12"/>
        <end position="24"/>
    </location>
</feature>
<evidence type="ECO:0000256" key="1">
    <source>
        <dbReference type="SAM" id="MobiDB-lite"/>
    </source>
</evidence>
<dbReference type="AlphaFoldDB" id="A0A4S4DGD4"/>
<feature type="region of interest" description="Disordered" evidence="1">
    <location>
        <begin position="245"/>
        <end position="265"/>
    </location>
</feature>
<accession>A0A4S4DGD4</accession>
<organism evidence="2 3">
    <name type="scientific">Camellia sinensis var. sinensis</name>
    <name type="common">China tea</name>
    <dbReference type="NCBI Taxonomy" id="542762"/>
    <lineage>
        <taxon>Eukaryota</taxon>
        <taxon>Viridiplantae</taxon>
        <taxon>Streptophyta</taxon>
        <taxon>Embryophyta</taxon>
        <taxon>Tracheophyta</taxon>
        <taxon>Spermatophyta</taxon>
        <taxon>Magnoliopsida</taxon>
        <taxon>eudicotyledons</taxon>
        <taxon>Gunneridae</taxon>
        <taxon>Pentapetalae</taxon>
        <taxon>asterids</taxon>
        <taxon>Ericales</taxon>
        <taxon>Theaceae</taxon>
        <taxon>Camellia</taxon>
    </lineage>
</organism>
<evidence type="ECO:0000313" key="3">
    <source>
        <dbReference type="Proteomes" id="UP000306102"/>
    </source>
</evidence>
<protein>
    <submittedName>
        <fullName evidence="2">Uncharacterized protein</fullName>
    </submittedName>
</protein>
<dbReference type="Proteomes" id="UP000306102">
    <property type="component" value="Unassembled WGS sequence"/>
</dbReference>
<reference evidence="2 3" key="1">
    <citation type="journal article" date="2018" name="Proc. Natl. Acad. Sci. U.S.A.">
        <title>Draft genome sequence of Camellia sinensis var. sinensis provides insights into the evolution of the tea genome and tea quality.</title>
        <authorList>
            <person name="Wei C."/>
            <person name="Yang H."/>
            <person name="Wang S."/>
            <person name="Zhao J."/>
            <person name="Liu C."/>
            <person name="Gao L."/>
            <person name="Xia E."/>
            <person name="Lu Y."/>
            <person name="Tai Y."/>
            <person name="She G."/>
            <person name="Sun J."/>
            <person name="Cao H."/>
            <person name="Tong W."/>
            <person name="Gao Q."/>
            <person name="Li Y."/>
            <person name="Deng W."/>
            <person name="Jiang X."/>
            <person name="Wang W."/>
            <person name="Chen Q."/>
            <person name="Zhang S."/>
            <person name="Li H."/>
            <person name="Wu J."/>
            <person name="Wang P."/>
            <person name="Li P."/>
            <person name="Shi C."/>
            <person name="Zheng F."/>
            <person name="Jian J."/>
            <person name="Huang B."/>
            <person name="Shan D."/>
            <person name="Shi M."/>
            <person name="Fang C."/>
            <person name="Yue Y."/>
            <person name="Li F."/>
            <person name="Li D."/>
            <person name="Wei S."/>
            <person name="Han B."/>
            <person name="Jiang C."/>
            <person name="Yin Y."/>
            <person name="Xia T."/>
            <person name="Zhang Z."/>
            <person name="Bennetzen J.L."/>
            <person name="Zhao S."/>
            <person name="Wan X."/>
        </authorList>
    </citation>
    <scope>NUCLEOTIDE SEQUENCE [LARGE SCALE GENOMIC DNA]</scope>
    <source>
        <strain evidence="3">cv. Shuchazao</strain>
        <tissue evidence="2">Leaf</tissue>
    </source>
</reference>
<comment type="caution">
    <text evidence="2">The sequence shown here is derived from an EMBL/GenBank/DDBJ whole genome shotgun (WGS) entry which is preliminary data.</text>
</comment>
<proteinExistence type="predicted"/>
<dbReference type="PANTHER" id="PTHR37727:SF1">
    <property type="entry name" value="ECOTROPIC VIRAL INTEGRATION SITE PROTEIN"/>
    <property type="match status" value="1"/>
</dbReference>
<gene>
    <name evidence="2" type="ORF">TEA_006146</name>
</gene>
<feature type="compositionally biased region" description="Polar residues" evidence="1">
    <location>
        <begin position="25"/>
        <end position="38"/>
    </location>
</feature>
<sequence>MTSDMRLGMAQSFRTSRSSFTSNNGYESPSLNPASVSNGEEYDSDGSILLHRKFLSFLFTPSTLSMAVPPELAGAIPLIDKFQYVDLEQRTTNRSDIANDMVALVSGNEKLKVLPKRMGTFGEELRLRFSTGSLDNGLEFEHGLSACRSICLKYQKLAKLGKLLTQIGLVESLTNQEEVEIRAKIEALGLEVTKVPSKSIQNLDELDDVDEMTSSAMAADPQVKSLLSSTADVWMPVITATSNERRNFTSSIGDDNHEENGKSSN</sequence>
<feature type="region of interest" description="Disordered" evidence="1">
    <location>
        <begin position="1"/>
        <end position="38"/>
    </location>
</feature>
<dbReference type="PANTHER" id="PTHR37727">
    <property type="entry name" value="ECOTROPIC VIRAL INTEGRATION SITE PROTEIN"/>
    <property type="match status" value="1"/>
</dbReference>